<proteinExistence type="predicted"/>
<dbReference type="KEGG" id="pvk:EPZ47_14015"/>
<dbReference type="OrthoDB" id="6989865at2"/>
<name>A0A4P7PGP1_9PSED</name>
<dbReference type="RefSeq" id="WP_135845326.1">
    <property type="nucleotide sequence ID" value="NZ_CP035088.1"/>
</dbReference>
<organism evidence="1 2">
    <name type="scientific">Pseudomonas viciae</name>
    <dbReference type="NCBI Taxonomy" id="2505979"/>
    <lineage>
        <taxon>Bacteria</taxon>
        <taxon>Pseudomonadati</taxon>
        <taxon>Pseudomonadota</taxon>
        <taxon>Gammaproteobacteria</taxon>
        <taxon>Pseudomonadales</taxon>
        <taxon>Pseudomonadaceae</taxon>
        <taxon>Pseudomonas</taxon>
    </lineage>
</organism>
<dbReference type="Proteomes" id="UP000296468">
    <property type="component" value="Chromosome"/>
</dbReference>
<evidence type="ECO:0000313" key="1">
    <source>
        <dbReference type="EMBL" id="QBZ89791.1"/>
    </source>
</evidence>
<dbReference type="EMBL" id="CP035088">
    <property type="protein sequence ID" value="QBZ89791.1"/>
    <property type="molecule type" value="Genomic_DNA"/>
</dbReference>
<sequence length="306" mass="35026">MTHPFDTFIDTLSVTASIKDQNWAGTDDSIYISMGPLGQMQLFCEAPRVGQVIHVDIDITRMFGRPRISLMEIDGLVLYQVPVAHPIASDDWALESVLIKANDIYANTSFKQINKWLRNSSAHLQFVWSGHVHFADWKNSDHRSIDLNAQTYPIRWMPFIGDLVHWRCYDPSKIDGVGQLVGMWDGKLIGNQLKTHTSELLSPNDQSNSYTWVYTPEHAIIYKRWEHSDRANYVRHSQLGSGRPVMCAGEFRVTEHRMDHVLAMVNDASGHYQPDGGACLRYVAEKFEALGINTEHIEWRWRNADA</sequence>
<accession>A0A4P7PGP1</accession>
<protein>
    <submittedName>
        <fullName evidence="1">Uncharacterized protein</fullName>
    </submittedName>
</protein>
<evidence type="ECO:0000313" key="2">
    <source>
        <dbReference type="Proteomes" id="UP000296468"/>
    </source>
</evidence>
<dbReference type="AlphaFoldDB" id="A0A4P7PGP1"/>
<reference evidence="1 2" key="1">
    <citation type="journal article" date="2019" name="Front. Microbiol.">
        <title>In silico and Genetic Analyses of Cyclic Lipopeptide Synthetic Gene Clusters in Pseudomonas sp. 11K1.</title>
        <authorList>
            <person name="Zhao H."/>
            <person name="Liu Y.P."/>
            <person name="Zhang L.Q."/>
        </authorList>
    </citation>
    <scope>NUCLEOTIDE SEQUENCE [LARGE SCALE GENOMIC DNA]</scope>
    <source>
        <strain evidence="1 2">11K1</strain>
    </source>
</reference>
<gene>
    <name evidence="1" type="ORF">EPZ47_14015</name>
</gene>